<evidence type="ECO:0000259" key="2">
    <source>
        <dbReference type="Pfam" id="PF05225"/>
    </source>
</evidence>
<feature type="domain" description="HTH psq-type" evidence="2">
    <location>
        <begin position="1"/>
        <end position="35"/>
    </location>
</feature>
<proteinExistence type="predicted"/>
<protein>
    <submittedName>
        <fullName evidence="3">CENP-B N-terminal DNA-binding domain</fullName>
    </submittedName>
</protein>
<dbReference type="Pfam" id="PF05225">
    <property type="entry name" value="HTH_psq"/>
    <property type="match status" value="1"/>
</dbReference>
<dbReference type="Proteomes" id="UP001458880">
    <property type="component" value="Unassembled WGS sequence"/>
</dbReference>
<evidence type="ECO:0000313" key="3">
    <source>
        <dbReference type="EMBL" id="KAK9680248.1"/>
    </source>
</evidence>
<gene>
    <name evidence="3" type="ORF">QE152_g39243</name>
</gene>
<dbReference type="GO" id="GO:0003677">
    <property type="term" value="F:DNA binding"/>
    <property type="evidence" value="ECO:0007669"/>
    <property type="project" value="UniProtKB-KW"/>
</dbReference>
<dbReference type="GO" id="GO:0005634">
    <property type="term" value="C:nucleus"/>
    <property type="evidence" value="ECO:0007669"/>
    <property type="project" value="UniProtKB-SubCell"/>
</dbReference>
<dbReference type="InterPro" id="IPR007889">
    <property type="entry name" value="HTH_Psq"/>
</dbReference>
<evidence type="ECO:0000256" key="1">
    <source>
        <dbReference type="ARBA" id="ARBA00004123"/>
    </source>
</evidence>
<comment type="caution">
    <text evidence="3">The sequence shown here is derived from an EMBL/GenBank/DDBJ whole genome shotgun (WGS) entry which is preliminary data.</text>
</comment>
<dbReference type="InterPro" id="IPR009057">
    <property type="entry name" value="Homeodomain-like_sf"/>
</dbReference>
<sequence>MKLAISSIISKCLSISAAARDYNIKRTTLQSRIKKLSQKFSLEELQNRMGDSGNESDEERKYSNKYCSQQTFSKLQNRMGDSGNESDEERKYSNKYCSQQTFSIETFSIDEEMELVDYIKHNLQILAPNVGPKFHKSECPMFLRKHKFPTIIFLVGLYSSNNTISRLYLHRKGKMHVVPDDLSRSVPKVDLISIISQHKHKYHLRLLDRVKTHPDGYPLFQIIDGRLCRYGDSSNNFPVDDIDHWKLVVPKEQQRDVIRACHDVCTDLWHFGPTLGAKILLQTRKHSLKMPEIHVTLISIFLATNSISLVIKKPLYRRGNGDSKLEPLTRWYAICKRACSSCKHPLYMYEFLRYCRVTYK</sequence>
<dbReference type="Gene3D" id="1.10.10.60">
    <property type="entry name" value="Homeodomain-like"/>
    <property type="match status" value="1"/>
</dbReference>
<keyword evidence="3" id="KW-0238">DNA-binding</keyword>
<comment type="subcellular location">
    <subcellularLocation>
        <location evidence="1">Nucleus</location>
    </subcellularLocation>
</comment>
<reference evidence="3 4" key="1">
    <citation type="journal article" date="2024" name="BMC Genomics">
        <title>De novo assembly and annotation of Popillia japonica's genome with initial clues to its potential as an invasive pest.</title>
        <authorList>
            <person name="Cucini C."/>
            <person name="Boschi S."/>
            <person name="Funari R."/>
            <person name="Cardaioli E."/>
            <person name="Iannotti N."/>
            <person name="Marturano G."/>
            <person name="Paoli F."/>
            <person name="Bruttini M."/>
            <person name="Carapelli A."/>
            <person name="Frati F."/>
            <person name="Nardi F."/>
        </authorList>
    </citation>
    <scope>NUCLEOTIDE SEQUENCE [LARGE SCALE GENOMIC DNA]</scope>
    <source>
        <strain evidence="3">DMR45628</strain>
    </source>
</reference>
<accession>A0AAW1HUA5</accession>
<dbReference type="SUPFAM" id="SSF46689">
    <property type="entry name" value="Homeodomain-like"/>
    <property type="match status" value="1"/>
</dbReference>
<keyword evidence="4" id="KW-1185">Reference proteome</keyword>
<organism evidence="3 4">
    <name type="scientific">Popillia japonica</name>
    <name type="common">Japanese beetle</name>
    <dbReference type="NCBI Taxonomy" id="7064"/>
    <lineage>
        <taxon>Eukaryota</taxon>
        <taxon>Metazoa</taxon>
        <taxon>Ecdysozoa</taxon>
        <taxon>Arthropoda</taxon>
        <taxon>Hexapoda</taxon>
        <taxon>Insecta</taxon>
        <taxon>Pterygota</taxon>
        <taxon>Neoptera</taxon>
        <taxon>Endopterygota</taxon>
        <taxon>Coleoptera</taxon>
        <taxon>Polyphaga</taxon>
        <taxon>Scarabaeiformia</taxon>
        <taxon>Scarabaeidae</taxon>
        <taxon>Rutelinae</taxon>
        <taxon>Popillia</taxon>
    </lineage>
</organism>
<evidence type="ECO:0000313" key="4">
    <source>
        <dbReference type="Proteomes" id="UP001458880"/>
    </source>
</evidence>
<dbReference type="AlphaFoldDB" id="A0AAW1HUA5"/>
<dbReference type="EMBL" id="JASPKY010000918">
    <property type="protein sequence ID" value="KAK9680248.1"/>
    <property type="molecule type" value="Genomic_DNA"/>
</dbReference>
<name>A0AAW1HUA5_POPJA</name>